<dbReference type="RefSeq" id="XP_021850986.2">
    <property type="nucleotide sequence ID" value="XM_021995294.2"/>
</dbReference>
<dbReference type="PANTHER" id="PTHR34468:SF2">
    <property type="entry name" value="MICROTUBULE-ASSOCIATED FUTSCH-LIKE PROTEIN"/>
    <property type="match status" value="1"/>
</dbReference>
<name>A0A9R0IKF2_SPIOL</name>
<dbReference type="KEGG" id="soe:110790505"/>
<feature type="region of interest" description="Disordered" evidence="1">
    <location>
        <begin position="222"/>
        <end position="271"/>
    </location>
</feature>
<dbReference type="GeneID" id="110790505"/>
<feature type="region of interest" description="Disordered" evidence="1">
    <location>
        <begin position="300"/>
        <end position="321"/>
    </location>
</feature>
<feature type="region of interest" description="Disordered" evidence="1">
    <location>
        <begin position="1"/>
        <end position="105"/>
    </location>
</feature>
<feature type="compositionally biased region" description="Polar residues" evidence="1">
    <location>
        <begin position="226"/>
        <end position="241"/>
    </location>
</feature>
<dbReference type="AlphaFoldDB" id="A0A9R0IKF2"/>
<protein>
    <submittedName>
        <fullName evidence="3">Uncharacterized protein</fullName>
    </submittedName>
</protein>
<gene>
    <name evidence="3" type="primary">LOC110790505</name>
</gene>
<feature type="compositionally biased region" description="Polar residues" evidence="1">
    <location>
        <begin position="84"/>
        <end position="101"/>
    </location>
</feature>
<organism evidence="2 3">
    <name type="scientific">Spinacia oleracea</name>
    <name type="common">Spinach</name>
    <dbReference type="NCBI Taxonomy" id="3562"/>
    <lineage>
        <taxon>Eukaryota</taxon>
        <taxon>Viridiplantae</taxon>
        <taxon>Streptophyta</taxon>
        <taxon>Embryophyta</taxon>
        <taxon>Tracheophyta</taxon>
        <taxon>Spermatophyta</taxon>
        <taxon>Magnoliopsida</taxon>
        <taxon>eudicotyledons</taxon>
        <taxon>Gunneridae</taxon>
        <taxon>Pentapetalae</taxon>
        <taxon>Caryophyllales</taxon>
        <taxon>Chenopodiaceae</taxon>
        <taxon>Chenopodioideae</taxon>
        <taxon>Anserineae</taxon>
        <taxon>Spinacia</taxon>
    </lineage>
</organism>
<dbReference type="PANTHER" id="PTHR34468">
    <property type="entry name" value="MICROTUBULE-ASSOCIATED FUTSCH-LIKE PROTEIN"/>
    <property type="match status" value="1"/>
</dbReference>
<accession>A0A9R0IKF2</accession>
<evidence type="ECO:0000313" key="3">
    <source>
        <dbReference type="RefSeq" id="XP_021850986.2"/>
    </source>
</evidence>
<sequence length="355" mass="38916">MEDPLKVQQSSVSSAKSKLRYPLRSASKLKDQTNKSPEIANNLPSASSSKRGRTASVSRSVSVLELSGKEKEKSAKPPRRLSIPSKSSVSPRQKTANNITPISGARSKRLAFGQERCETPLSDVSRSSTRRKFNILSSASYWLSQIKLSESAANHSISLGFFNLALEAGCEPMQRLREELKSYVQKHNLVELGETVRTLFESYKISETPEQLQESVTCSHVPEDATNLSGEDAQSNSSTAATKKLKPKPLNTDVQASSAKASSKKENVQRITPGTKTRASVNRELVKPKLVTESGGNNIKKKVQKPVKQESIKQDENPVSEEVTAKSLDVEEILEGNKENMDAPFMGEVSVTEEI</sequence>
<proteinExistence type="predicted"/>
<feature type="compositionally biased region" description="Low complexity" evidence="1">
    <location>
        <begin position="1"/>
        <end position="16"/>
    </location>
</feature>
<evidence type="ECO:0000313" key="2">
    <source>
        <dbReference type="Proteomes" id="UP000813463"/>
    </source>
</evidence>
<keyword evidence="2" id="KW-1185">Reference proteome</keyword>
<reference evidence="3" key="2">
    <citation type="submission" date="2025-08" db="UniProtKB">
        <authorList>
            <consortium name="RefSeq"/>
        </authorList>
    </citation>
    <scope>IDENTIFICATION</scope>
    <source>
        <tissue evidence="3">Leaf</tissue>
    </source>
</reference>
<reference evidence="2" key="1">
    <citation type="journal article" date="2021" name="Nat. Commun.">
        <title>Genomic analyses provide insights into spinach domestication and the genetic basis of agronomic traits.</title>
        <authorList>
            <person name="Cai X."/>
            <person name="Sun X."/>
            <person name="Xu C."/>
            <person name="Sun H."/>
            <person name="Wang X."/>
            <person name="Ge C."/>
            <person name="Zhang Z."/>
            <person name="Wang Q."/>
            <person name="Fei Z."/>
            <person name="Jiao C."/>
            <person name="Wang Q."/>
        </authorList>
    </citation>
    <scope>NUCLEOTIDE SEQUENCE [LARGE SCALE GENOMIC DNA]</scope>
    <source>
        <strain evidence="2">cv. Varoflay</strain>
    </source>
</reference>
<feature type="compositionally biased region" description="Basic and acidic residues" evidence="1">
    <location>
        <begin position="307"/>
        <end position="316"/>
    </location>
</feature>
<dbReference type="Proteomes" id="UP000813463">
    <property type="component" value="Chromosome 5"/>
</dbReference>
<evidence type="ECO:0000256" key="1">
    <source>
        <dbReference type="SAM" id="MobiDB-lite"/>
    </source>
</evidence>